<evidence type="ECO:0000313" key="3">
    <source>
        <dbReference type="EMBL" id="MDG4717221.1"/>
    </source>
</evidence>
<dbReference type="Proteomes" id="UP001529085">
    <property type="component" value="Unassembled WGS sequence"/>
</dbReference>
<accession>A0ABT6G592</accession>
<organism evidence="3 4">
    <name type="scientific">Winogradskyella marincola</name>
    <dbReference type="NCBI Taxonomy" id="3037795"/>
    <lineage>
        <taxon>Bacteria</taxon>
        <taxon>Pseudomonadati</taxon>
        <taxon>Bacteroidota</taxon>
        <taxon>Flavobacteriia</taxon>
        <taxon>Flavobacteriales</taxon>
        <taxon>Flavobacteriaceae</taxon>
        <taxon>Winogradskyella</taxon>
    </lineage>
</organism>
<dbReference type="InterPro" id="IPR044023">
    <property type="entry name" value="Ig_7"/>
</dbReference>
<comment type="caution">
    <text evidence="3">The sequence shown here is derived from an EMBL/GenBank/DDBJ whole genome shotgun (WGS) entry which is preliminary data.</text>
</comment>
<evidence type="ECO:0000313" key="4">
    <source>
        <dbReference type="Proteomes" id="UP001529085"/>
    </source>
</evidence>
<evidence type="ECO:0000259" key="2">
    <source>
        <dbReference type="Pfam" id="PF19081"/>
    </source>
</evidence>
<gene>
    <name evidence="3" type="ORF">P7122_15140</name>
</gene>
<reference evidence="3 4" key="1">
    <citation type="submission" date="2023-03" db="EMBL/GenBank/DDBJ databases">
        <title>Strain YYF002 represents a novel species in the genus Winogradskyella isolated from seawater.</title>
        <authorList>
            <person name="Fu Z.-Y."/>
        </authorList>
    </citation>
    <scope>NUCLEOTIDE SEQUENCE [LARGE SCALE GENOMIC DNA]</scope>
    <source>
        <strain evidence="3 4">YYF002</strain>
    </source>
</reference>
<name>A0ABT6G592_9FLAO</name>
<feature type="compositionally biased region" description="Acidic residues" evidence="1">
    <location>
        <begin position="468"/>
        <end position="479"/>
    </location>
</feature>
<dbReference type="Pfam" id="PF19081">
    <property type="entry name" value="Ig_7"/>
    <property type="match status" value="1"/>
</dbReference>
<dbReference type="EMBL" id="JARSBN010000010">
    <property type="protein sequence ID" value="MDG4717221.1"/>
    <property type="molecule type" value="Genomic_DNA"/>
</dbReference>
<feature type="region of interest" description="Disordered" evidence="1">
    <location>
        <begin position="467"/>
        <end position="489"/>
    </location>
</feature>
<dbReference type="Gene3D" id="2.60.120.260">
    <property type="entry name" value="Galactose-binding domain-like"/>
    <property type="match status" value="1"/>
</dbReference>
<protein>
    <recommendedName>
        <fullName evidence="2">Ig-like domain-containing protein</fullName>
    </recommendedName>
</protein>
<evidence type="ECO:0000256" key="1">
    <source>
        <dbReference type="SAM" id="MobiDB-lite"/>
    </source>
</evidence>
<sequence>MVVSQRFVIALFLFFAIGFVYSQDGNNECIVTTVNNDFEEPVNAGIYPLFLNDAVMPGWNTTASDSQIELWADPNFENVPAYSGSQFVELNANVISGLYQDYDSPEGTVFNYGFAHRGRMGTDTCQLLAGPPNGPYVNVGPPVSTGNTSWSYNTGTYTVPAGQPITRFIFQSVSGSTGDNSVGNFLDDINFTANVGILTEGPIEVFCGEEAIVESLGGGTWVADSNNPSTTVISDVNGNNISISGFSEAGEYIYEWDSVYCSSTITIIYDEGFVEPPIVSDVIYCEGSAVDPLNIQPLDEHTILWYSDSSGTTQLPGEPTIDTSVVGETVYYLSQENSDGCNSELIPMVVTISAVPQSNTPSNISVCDDVSNDGFAEFDLTIAGEEAIGSQEEAELAISYYLSYSEADAGTTEGISSPELYTNSSINDETIFVRVENINNAECYSVTSFLIIVNPLPDTIEVSPYELCDNDNSGDEQEQFDLPSKDAEI</sequence>
<feature type="domain" description="Ig-like" evidence="2">
    <location>
        <begin position="277"/>
        <end position="352"/>
    </location>
</feature>
<feature type="non-terminal residue" evidence="3">
    <location>
        <position position="489"/>
    </location>
</feature>
<proteinExistence type="predicted"/>
<keyword evidence="4" id="KW-1185">Reference proteome</keyword>